<dbReference type="OrthoDB" id="262125at2"/>
<evidence type="ECO:0000313" key="4">
    <source>
        <dbReference type="Proteomes" id="UP000181951"/>
    </source>
</evidence>
<gene>
    <name evidence="3" type="ORF">SAMN05216267_102735</name>
</gene>
<keyword evidence="3" id="KW-0031">Aminopeptidase</keyword>
<dbReference type="PANTHER" id="PTHR42776:SF27">
    <property type="entry name" value="DIPEPTIDYL PEPTIDASE FAMILY MEMBER 6"/>
    <property type="match status" value="1"/>
</dbReference>
<keyword evidence="3" id="KW-0645">Protease</keyword>
<keyword evidence="1" id="KW-0378">Hydrolase</keyword>
<sequence>MSEGVVELTAELLVDSAEPRCPVISPDGAWVAYVVASAGRGPDPVSALWVAAADGGSPPREAARGTACEGVPRWAPDSASLFFRSDGQLHRVGLDGSRCEALTAWRGGIVDHWPLAGGELVAVIAADEPSEQDERRQAARDDAIVWGAGAAPGRLRLLHLGTRELRVLAELGDRHVVEVVQRPDGGPLAVVSWSCPQFDPGVFTAELHVIDPATGALLDLGRTGLLANSPIWWSVRDVWRVAYLAVTPPGLVGGLAVFDVALPEPGAAPEEHRNLTAGMDVCPTELVQVGNGTPLALFADGLDTAIYRLDPEVRRFVRVFTRDGRVDALTASSSGEAVAALASTAYEPGDVHCGPPGGPLVRLSDTGPDLRRVRWGTQERLSYKAGDGLDLDGLLILPVDRSRQDGPFPLITLVHGGPYDRYRDDLNTTWFSAQWLATAGYAVFLPNPRGGQGHGHAFAAAVAGRVGLEEWTDILTGIDLLVADGVADPDRLGIDGWSHGGFMAAWAVGQTDRFKAALVGAGVTDWGMQAATGEEGVLESGLGGSVGWEGPGPHLHDRRSPVSFASKVTTPVLILHGQDDTNVPLGQATYFHRALCRFGVAHEFVVYPREGHLIMERTHRIDVLRRTRAWFGRWLGAPASDGDPI</sequence>
<evidence type="ECO:0000313" key="3">
    <source>
        <dbReference type="EMBL" id="SEO46053.1"/>
    </source>
</evidence>
<dbReference type="InterPro" id="IPR029058">
    <property type="entry name" value="AB_hydrolase_fold"/>
</dbReference>
<dbReference type="Gene3D" id="3.40.50.1820">
    <property type="entry name" value="alpha/beta hydrolase"/>
    <property type="match status" value="1"/>
</dbReference>
<dbReference type="Gene3D" id="2.120.10.30">
    <property type="entry name" value="TolB, C-terminal domain"/>
    <property type="match status" value="1"/>
</dbReference>
<dbReference type="EMBL" id="FODD01000027">
    <property type="protein sequence ID" value="SEO46053.1"/>
    <property type="molecule type" value="Genomic_DNA"/>
</dbReference>
<dbReference type="InterPro" id="IPR011042">
    <property type="entry name" value="6-blade_b-propeller_TolB-like"/>
</dbReference>
<name>A0A1H8PWZ6_9ACTN</name>
<organism evidence="3 4">
    <name type="scientific">Actinacidiphila rubida</name>
    <dbReference type="NCBI Taxonomy" id="310780"/>
    <lineage>
        <taxon>Bacteria</taxon>
        <taxon>Bacillati</taxon>
        <taxon>Actinomycetota</taxon>
        <taxon>Actinomycetes</taxon>
        <taxon>Kitasatosporales</taxon>
        <taxon>Streptomycetaceae</taxon>
        <taxon>Actinacidiphila</taxon>
    </lineage>
</organism>
<dbReference type="GO" id="GO:0006508">
    <property type="term" value="P:proteolysis"/>
    <property type="evidence" value="ECO:0007669"/>
    <property type="project" value="InterPro"/>
</dbReference>
<dbReference type="SUPFAM" id="SSF53474">
    <property type="entry name" value="alpha/beta-Hydrolases"/>
    <property type="match status" value="1"/>
</dbReference>
<dbReference type="AlphaFoldDB" id="A0A1H8PWZ6"/>
<protein>
    <submittedName>
        <fullName evidence="3">Dipeptidyl aminopeptidase/acylaminoacyl peptidase</fullName>
    </submittedName>
</protein>
<keyword evidence="4" id="KW-1185">Reference proteome</keyword>
<dbReference type="STRING" id="310780.SAMN05216267_102735"/>
<dbReference type="Pfam" id="PF00326">
    <property type="entry name" value="Peptidase_S9"/>
    <property type="match status" value="1"/>
</dbReference>
<dbReference type="PANTHER" id="PTHR42776">
    <property type="entry name" value="SERINE PEPTIDASE S9 FAMILY MEMBER"/>
    <property type="match status" value="1"/>
</dbReference>
<evidence type="ECO:0000259" key="2">
    <source>
        <dbReference type="Pfam" id="PF00326"/>
    </source>
</evidence>
<dbReference type="RefSeq" id="WP_069463376.1">
    <property type="nucleotide sequence ID" value="NZ_FODD01000027.1"/>
</dbReference>
<dbReference type="GO" id="GO:0004252">
    <property type="term" value="F:serine-type endopeptidase activity"/>
    <property type="evidence" value="ECO:0007669"/>
    <property type="project" value="TreeGrafter"/>
</dbReference>
<proteinExistence type="predicted"/>
<evidence type="ECO:0000256" key="1">
    <source>
        <dbReference type="ARBA" id="ARBA00022801"/>
    </source>
</evidence>
<feature type="domain" description="Peptidase S9 prolyl oligopeptidase catalytic" evidence="2">
    <location>
        <begin position="431"/>
        <end position="636"/>
    </location>
</feature>
<dbReference type="InterPro" id="IPR001375">
    <property type="entry name" value="Peptidase_S9_cat"/>
</dbReference>
<dbReference type="GO" id="GO:0004177">
    <property type="term" value="F:aminopeptidase activity"/>
    <property type="evidence" value="ECO:0007669"/>
    <property type="project" value="UniProtKB-KW"/>
</dbReference>
<reference evidence="3 4" key="1">
    <citation type="submission" date="2016-10" db="EMBL/GenBank/DDBJ databases">
        <authorList>
            <person name="de Groot N.N."/>
        </authorList>
    </citation>
    <scope>NUCLEOTIDE SEQUENCE [LARGE SCALE GENOMIC DNA]</scope>
    <source>
        <strain evidence="3 4">CGMCC 4.2026</strain>
    </source>
</reference>
<dbReference type="SUPFAM" id="SSF82171">
    <property type="entry name" value="DPP6 N-terminal domain-like"/>
    <property type="match status" value="1"/>
</dbReference>
<dbReference type="Proteomes" id="UP000181951">
    <property type="component" value="Unassembled WGS sequence"/>
</dbReference>
<accession>A0A1H8PWZ6</accession>